<proteinExistence type="predicted"/>
<dbReference type="AlphaFoldDB" id="A0A0B1SJB1"/>
<evidence type="ECO:0000313" key="3">
    <source>
        <dbReference type="Proteomes" id="UP000053660"/>
    </source>
</evidence>
<dbReference type="EMBL" id="KN565783">
    <property type="protein sequence ID" value="KHJ85004.1"/>
    <property type="molecule type" value="Genomic_DNA"/>
</dbReference>
<dbReference type="OrthoDB" id="5872428at2759"/>
<protein>
    <recommendedName>
        <fullName evidence="4">Transthyretin-like family protein</fullName>
    </recommendedName>
</protein>
<dbReference type="Gene3D" id="2.60.40.3330">
    <property type="match status" value="1"/>
</dbReference>
<evidence type="ECO:0008006" key="4">
    <source>
        <dbReference type="Google" id="ProtNLM"/>
    </source>
</evidence>
<accession>A0A0B1SJB1</accession>
<gene>
    <name evidence="2" type="ORF">OESDEN_15275</name>
</gene>
<evidence type="ECO:0000256" key="1">
    <source>
        <dbReference type="SAM" id="SignalP"/>
    </source>
</evidence>
<feature type="signal peptide" evidence="1">
    <location>
        <begin position="1"/>
        <end position="20"/>
    </location>
</feature>
<organism evidence="2 3">
    <name type="scientific">Oesophagostomum dentatum</name>
    <name type="common">Nodular worm</name>
    <dbReference type="NCBI Taxonomy" id="61180"/>
    <lineage>
        <taxon>Eukaryota</taxon>
        <taxon>Metazoa</taxon>
        <taxon>Ecdysozoa</taxon>
        <taxon>Nematoda</taxon>
        <taxon>Chromadorea</taxon>
        <taxon>Rhabditida</taxon>
        <taxon>Rhabditina</taxon>
        <taxon>Rhabditomorpha</taxon>
        <taxon>Strongyloidea</taxon>
        <taxon>Strongylidae</taxon>
        <taxon>Oesophagostomum</taxon>
    </lineage>
</organism>
<sequence>MRTILLFLIALGALIGLANAVEVGAQGILRCRYGVKDGKLRNGHHLWAHVRMMEEDTLSADDELHHATWTNKDESTDINFTLYSGQVDDGFLDTDVEIYLKIEHNCVKDVGFSLPYRE</sequence>
<dbReference type="Proteomes" id="UP000053660">
    <property type="component" value="Unassembled WGS sequence"/>
</dbReference>
<dbReference type="InterPro" id="IPR038479">
    <property type="entry name" value="Transthyretin-like_sf"/>
</dbReference>
<feature type="chain" id="PRO_5002064669" description="Transthyretin-like family protein" evidence="1">
    <location>
        <begin position="21"/>
        <end position="118"/>
    </location>
</feature>
<evidence type="ECO:0000313" key="2">
    <source>
        <dbReference type="EMBL" id="KHJ85004.1"/>
    </source>
</evidence>
<keyword evidence="1" id="KW-0732">Signal</keyword>
<keyword evidence="3" id="KW-1185">Reference proteome</keyword>
<name>A0A0B1SJB1_OESDE</name>
<reference evidence="2 3" key="1">
    <citation type="submission" date="2014-03" db="EMBL/GenBank/DDBJ databases">
        <title>Draft genome of the hookworm Oesophagostomum dentatum.</title>
        <authorList>
            <person name="Mitreva M."/>
        </authorList>
    </citation>
    <scope>NUCLEOTIDE SEQUENCE [LARGE SCALE GENOMIC DNA]</scope>
    <source>
        <strain evidence="2 3">OD-Hann</strain>
    </source>
</reference>